<dbReference type="GO" id="GO:0004109">
    <property type="term" value="F:coproporphyrinogen oxidase activity"/>
    <property type="evidence" value="ECO:0007669"/>
    <property type="project" value="UniProtKB-EC"/>
</dbReference>
<evidence type="ECO:0000313" key="9">
    <source>
        <dbReference type="Proteomes" id="UP000183832"/>
    </source>
</evidence>
<dbReference type="EMBL" id="CVRI01000057">
    <property type="protein sequence ID" value="CRL02223.1"/>
    <property type="molecule type" value="Genomic_DNA"/>
</dbReference>
<evidence type="ECO:0000256" key="7">
    <source>
        <dbReference type="ARBA" id="ARBA00023244"/>
    </source>
</evidence>
<dbReference type="FunFam" id="3.40.1500.10:FF:000002">
    <property type="entry name" value="oxygen-dependent coproporphyrinogen-III oxidase, mitochondrial"/>
    <property type="match status" value="1"/>
</dbReference>
<evidence type="ECO:0000256" key="3">
    <source>
        <dbReference type="ARBA" id="ARBA00011738"/>
    </source>
</evidence>
<dbReference type="InterPro" id="IPR036406">
    <property type="entry name" value="Coprogen_oxidase_aer_sf"/>
</dbReference>
<evidence type="ECO:0000256" key="2">
    <source>
        <dbReference type="ARBA" id="ARBA00010644"/>
    </source>
</evidence>
<accession>A0A1J1IPS8</accession>
<keyword evidence="5" id="KW-0560">Oxidoreductase</keyword>
<keyword evidence="9" id="KW-1185">Reference proteome</keyword>
<name>A0A1J1IPS8_9DIPT</name>
<dbReference type="STRING" id="568069.A0A1J1IPS8"/>
<dbReference type="Proteomes" id="UP000183832">
    <property type="component" value="Unassembled WGS sequence"/>
</dbReference>
<dbReference type="NCBIfam" id="NF003727">
    <property type="entry name" value="PRK05330.1"/>
    <property type="match status" value="1"/>
</dbReference>
<dbReference type="AlphaFoldDB" id="A0A1J1IPS8"/>
<evidence type="ECO:0000313" key="8">
    <source>
        <dbReference type="EMBL" id="CRL02223.1"/>
    </source>
</evidence>
<dbReference type="OrthoDB" id="15318at2759"/>
<dbReference type="PANTHER" id="PTHR10755">
    <property type="entry name" value="COPROPORPHYRINOGEN III OXIDASE, MITOCHONDRIAL"/>
    <property type="match status" value="1"/>
</dbReference>
<dbReference type="Gene3D" id="3.40.1500.10">
    <property type="entry name" value="Coproporphyrinogen III oxidase, aerobic"/>
    <property type="match status" value="1"/>
</dbReference>
<keyword evidence="6" id="KW-0350">Heme biosynthesis</keyword>
<dbReference type="PANTHER" id="PTHR10755:SF0">
    <property type="entry name" value="OXYGEN-DEPENDENT COPROPORPHYRINOGEN-III OXIDASE, MITOCHONDRIAL"/>
    <property type="match status" value="1"/>
</dbReference>
<dbReference type="GO" id="GO:0006782">
    <property type="term" value="P:protoporphyrinogen IX biosynthetic process"/>
    <property type="evidence" value="ECO:0007669"/>
    <property type="project" value="UniProtKB-UniPathway"/>
</dbReference>
<dbReference type="UniPathway" id="UPA00251">
    <property type="reaction ID" value="UER00322"/>
</dbReference>
<comment type="similarity">
    <text evidence="2">Belongs to the aerobic coproporphyrinogen-III oxidase family.</text>
</comment>
<sequence>MAATFNVFRQTGAVLVTAGLVTAFSLRKANMESRAIARKINVSNFMALPITPIDKLTKESNDMRSRMEVMIMKVQADLCRVLEGEENFGKKFKVDRWERNEGGGGVTCVLQDGDTFEKAGVNVSVVSGLLPPGAVQQMRSRGRKLSDGDLPFFAAGISCVIHPRNPFVPTIHFNYRYFELIEPNGNKIWWFGGGTDLTPYYLNGDDAKHFHKTLKDACDEHDKSYYPRFKEWCDKYFFITHRKECRGIGGIFFDDLETPTQEDCFEFVTTCANAVAPSYVPIVKKHKNDAYGDRERTWQLLRRGRYVEFNLIYDRGTKFGLYTPGARYESILMSLPLIARWEYMHEPSAESEEGILMKVLKSPVDWLKPPEKN</sequence>
<dbReference type="Pfam" id="PF01218">
    <property type="entry name" value="Coprogen_oxidas"/>
    <property type="match status" value="1"/>
</dbReference>
<dbReference type="PROSITE" id="PS01021">
    <property type="entry name" value="COPROGEN_OXIDASE"/>
    <property type="match status" value="1"/>
</dbReference>
<gene>
    <name evidence="8" type="ORF">CLUMA_CG015054</name>
</gene>
<proteinExistence type="inferred from homology"/>
<organism evidence="8 9">
    <name type="scientific">Clunio marinus</name>
    <dbReference type="NCBI Taxonomy" id="568069"/>
    <lineage>
        <taxon>Eukaryota</taxon>
        <taxon>Metazoa</taxon>
        <taxon>Ecdysozoa</taxon>
        <taxon>Arthropoda</taxon>
        <taxon>Hexapoda</taxon>
        <taxon>Insecta</taxon>
        <taxon>Pterygota</taxon>
        <taxon>Neoptera</taxon>
        <taxon>Endopterygota</taxon>
        <taxon>Diptera</taxon>
        <taxon>Nematocera</taxon>
        <taxon>Chironomoidea</taxon>
        <taxon>Chironomidae</taxon>
        <taxon>Clunio</taxon>
    </lineage>
</organism>
<dbReference type="EC" id="1.3.3.3" evidence="4"/>
<dbReference type="InterPro" id="IPR018375">
    <property type="entry name" value="Coprogen_oxidase_CS"/>
</dbReference>
<dbReference type="GO" id="GO:0005737">
    <property type="term" value="C:cytoplasm"/>
    <property type="evidence" value="ECO:0007669"/>
    <property type="project" value="TreeGrafter"/>
</dbReference>
<protein>
    <recommendedName>
        <fullName evidence="4">coproporphyrinogen oxidase</fullName>
        <ecNumber evidence="4">1.3.3.3</ecNumber>
    </recommendedName>
</protein>
<comment type="pathway">
    <text evidence="1">Porphyrin-containing compound metabolism; protoporphyrin-IX biosynthesis; protoporphyrinogen-IX from coproporphyrinogen-III (O2 route): step 1/1.</text>
</comment>
<keyword evidence="7" id="KW-0627">Porphyrin biosynthesis</keyword>
<dbReference type="InterPro" id="IPR001260">
    <property type="entry name" value="Coprogen_oxidase_aer"/>
</dbReference>
<dbReference type="PRINTS" id="PR00073">
    <property type="entry name" value="COPRGNOXDASE"/>
</dbReference>
<evidence type="ECO:0000256" key="6">
    <source>
        <dbReference type="ARBA" id="ARBA00023133"/>
    </source>
</evidence>
<dbReference type="PIRSF" id="PIRSF000166">
    <property type="entry name" value="Coproporphyri_ox"/>
    <property type="match status" value="1"/>
</dbReference>
<evidence type="ECO:0000256" key="4">
    <source>
        <dbReference type="ARBA" id="ARBA00012869"/>
    </source>
</evidence>
<dbReference type="SUPFAM" id="SSF102886">
    <property type="entry name" value="Coproporphyrinogen III oxidase"/>
    <property type="match status" value="1"/>
</dbReference>
<reference evidence="8 9" key="1">
    <citation type="submission" date="2015-04" db="EMBL/GenBank/DDBJ databases">
        <authorList>
            <person name="Syromyatnikov M.Y."/>
            <person name="Popov V.N."/>
        </authorList>
    </citation>
    <scope>NUCLEOTIDE SEQUENCE [LARGE SCALE GENOMIC DNA]</scope>
</reference>
<comment type="subunit">
    <text evidence="3">Homodimer.</text>
</comment>
<evidence type="ECO:0000256" key="5">
    <source>
        <dbReference type="ARBA" id="ARBA00023002"/>
    </source>
</evidence>
<evidence type="ECO:0000256" key="1">
    <source>
        <dbReference type="ARBA" id="ARBA00005168"/>
    </source>
</evidence>